<proteinExistence type="predicted"/>
<keyword evidence="2" id="KW-0472">Membrane</keyword>
<keyword evidence="2" id="KW-0812">Transmembrane</keyword>
<dbReference type="Proteomes" id="UP001500466">
    <property type="component" value="Unassembled WGS sequence"/>
</dbReference>
<comment type="caution">
    <text evidence="3">The sequence shown here is derived from an EMBL/GenBank/DDBJ whole genome shotgun (WGS) entry which is preliminary data.</text>
</comment>
<feature type="transmembrane region" description="Helical" evidence="2">
    <location>
        <begin position="6"/>
        <end position="24"/>
    </location>
</feature>
<dbReference type="EMBL" id="BAABHS010000002">
    <property type="protein sequence ID" value="GAA4950007.1"/>
    <property type="molecule type" value="Genomic_DNA"/>
</dbReference>
<name>A0ABP9GPN5_9ACTN</name>
<protein>
    <submittedName>
        <fullName evidence="3">Uncharacterized protein</fullName>
    </submittedName>
</protein>
<evidence type="ECO:0000313" key="4">
    <source>
        <dbReference type="Proteomes" id="UP001500466"/>
    </source>
</evidence>
<evidence type="ECO:0000256" key="2">
    <source>
        <dbReference type="SAM" id="Phobius"/>
    </source>
</evidence>
<sequence length="78" mass="8562">MASIAWWWAIPAAALILAVLWAAWHTRTRRAPGMRETTEHFAQYQAILTRVVESGDGSAARHNPNGPQGAATARRDVP</sequence>
<accession>A0ABP9GPN5</accession>
<dbReference type="RefSeq" id="WP_345673843.1">
    <property type="nucleotide sequence ID" value="NZ_BAABHS010000002.1"/>
</dbReference>
<evidence type="ECO:0000256" key="1">
    <source>
        <dbReference type="SAM" id="MobiDB-lite"/>
    </source>
</evidence>
<gene>
    <name evidence="3" type="ORF">GCM10023205_08220</name>
</gene>
<organism evidence="3 4">
    <name type="scientific">Yinghuangia aomiensis</name>
    <dbReference type="NCBI Taxonomy" id="676205"/>
    <lineage>
        <taxon>Bacteria</taxon>
        <taxon>Bacillati</taxon>
        <taxon>Actinomycetota</taxon>
        <taxon>Actinomycetes</taxon>
        <taxon>Kitasatosporales</taxon>
        <taxon>Streptomycetaceae</taxon>
        <taxon>Yinghuangia</taxon>
    </lineage>
</organism>
<feature type="region of interest" description="Disordered" evidence="1">
    <location>
        <begin position="54"/>
        <end position="78"/>
    </location>
</feature>
<keyword evidence="2" id="KW-1133">Transmembrane helix</keyword>
<evidence type="ECO:0000313" key="3">
    <source>
        <dbReference type="EMBL" id="GAA4950007.1"/>
    </source>
</evidence>
<keyword evidence="4" id="KW-1185">Reference proteome</keyword>
<reference evidence="4" key="1">
    <citation type="journal article" date="2019" name="Int. J. Syst. Evol. Microbiol.">
        <title>The Global Catalogue of Microorganisms (GCM) 10K type strain sequencing project: providing services to taxonomists for standard genome sequencing and annotation.</title>
        <authorList>
            <consortium name="The Broad Institute Genomics Platform"/>
            <consortium name="The Broad Institute Genome Sequencing Center for Infectious Disease"/>
            <person name="Wu L."/>
            <person name="Ma J."/>
        </authorList>
    </citation>
    <scope>NUCLEOTIDE SEQUENCE [LARGE SCALE GENOMIC DNA]</scope>
    <source>
        <strain evidence="4">JCM 17986</strain>
    </source>
</reference>